<reference evidence="3" key="1">
    <citation type="submission" date="2013-08" db="EMBL/GenBank/DDBJ databases">
        <authorList>
            <person name="Mendez C."/>
            <person name="Richter M."/>
            <person name="Ferrer M."/>
            <person name="Sanchez J."/>
        </authorList>
    </citation>
    <scope>NUCLEOTIDE SEQUENCE</scope>
</reference>
<dbReference type="InterPro" id="IPR011650">
    <property type="entry name" value="Peptidase_M20_dimer"/>
</dbReference>
<dbReference type="NCBIfam" id="TIGR01891">
    <property type="entry name" value="amidohydrolases"/>
    <property type="match status" value="1"/>
</dbReference>
<dbReference type="AlphaFoldDB" id="T1BFM9"/>
<accession>T1BFM9</accession>
<gene>
    <name evidence="3" type="ORF">B1B_10839</name>
</gene>
<dbReference type="Gene3D" id="3.40.630.10">
    <property type="entry name" value="Zn peptidases"/>
    <property type="match status" value="1"/>
</dbReference>
<dbReference type="EMBL" id="AUZY01007023">
    <property type="protein sequence ID" value="EQD51869.1"/>
    <property type="molecule type" value="Genomic_DNA"/>
</dbReference>
<dbReference type="PIRSF" id="PIRSF005962">
    <property type="entry name" value="Pept_M20D_amidohydro"/>
    <property type="match status" value="1"/>
</dbReference>
<evidence type="ECO:0000256" key="1">
    <source>
        <dbReference type="ARBA" id="ARBA00022801"/>
    </source>
</evidence>
<dbReference type="Pfam" id="PF07687">
    <property type="entry name" value="M20_dimer"/>
    <property type="match status" value="1"/>
</dbReference>
<reference evidence="3" key="2">
    <citation type="journal article" date="2014" name="ISME J.">
        <title>Microbial stratification in low pH oxic and suboxic macroscopic growths along an acid mine drainage.</title>
        <authorList>
            <person name="Mendez-Garcia C."/>
            <person name="Mesa V."/>
            <person name="Sprenger R.R."/>
            <person name="Richter M."/>
            <person name="Diez M.S."/>
            <person name="Solano J."/>
            <person name="Bargiela R."/>
            <person name="Golyshina O.V."/>
            <person name="Manteca A."/>
            <person name="Ramos J.L."/>
            <person name="Gallego J.R."/>
            <person name="Llorente I."/>
            <person name="Martins Dos Santos V.A."/>
            <person name="Jensen O.N."/>
            <person name="Pelaez A.I."/>
            <person name="Sanchez J."/>
            <person name="Ferrer M."/>
        </authorList>
    </citation>
    <scope>NUCLEOTIDE SEQUENCE</scope>
</reference>
<protein>
    <submittedName>
        <fullName evidence="3">N-acyl-L-amino acid amidohydrolase (L-aminoacylase)</fullName>
    </submittedName>
</protein>
<name>T1BFM9_9ZZZZ</name>
<keyword evidence="1 3" id="KW-0378">Hydrolase</keyword>
<evidence type="ECO:0000313" key="3">
    <source>
        <dbReference type="EMBL" id="EQD51869.1"/>
    </source>
</evidence>
<dbReference type="GO" id="GO:0016787">
    <property type="term" value="F:hydrolase activity"/>
    <property type="evidence" value="ECO:0007669"/>
    <property type="project" value="UniProtKB-KW"/>
</dbReference>
<sequence length="404" mass="44585">MKRPSPETAVQVRESVRKRARAIAPDLIRWRRHLHQNPELSFEEHETARFVTKILSEIPDIEITHPAGTSVVGVLRGARGGRMLAIRADMDALPITEENEEPFRSTRKGVMHACGHDGHTAMLLATARVFAEIRAEWPGEIRFLFQHAEELFPGGGEEMVKAGVMDGVDAVIGTHLWSHLPSGQIAVTYGPMMAAPDVFHIRIKGLGGHAARPQSSVDSIVLASEIVQHFQLLVSRETDPLDSLVVSVTQFHAGTAHNVLPGEAELTGTVRTFNAALRNRIPERMEAILAGLCSAHRAQYELRYEKGYRPVVNHDQVNHVVEAAARSLYGPDAIDFNQRNMGGEDFSAFQEKAPGAFFYVGAGRPGSQRVYPHHHPRFTIDEGALVHGVEIFLTSGLHLLEEGF</sequence>
<dbReference type="PANTHER" id="PTHR11014:SF63">
    <property type="entry name" value="METALLOPEPTIDASE, PUTATIVE (AFU_ORTHOLOGUE AFUA_6G09600)-RELATED"/>
    <property type="match status" value="1"/>
</dbReference>
<proteinExistence type="predicted"/>
<dbReference type="InterPro" id="IPR036264">
    <property type="entry name" value="Bact_exopeptidase_dim_dom"/>
</dbReference>
<dbReference type="PANTHER" id="PTHR11014">
    <property type="entry name" value="PEPTIDASE M20 FAMILY MEMBER"/>
    <property type="match status" value="1"/>
</dbReference>
<organism evidence="3">
    <name type="scientific">mine drainage metagenome</name>
    <dbReference type="NCBI Taxonomy" id="410659"/>
    <lineage>
        <taxon>unclassified sequences</taxon>
        <taxon>metagenomes</taxon>
        <taxon>ecological metagenomes</taxon>
    </lineage>
</organism>
<dbReference type="InterPro" id="IPR017439">
    <property type="entry name" value="Amidohydrolase"/>
</dbReference>
<dbReference type="FunFam" id="3.30.70.360:FF:000001">
    <property type="entry name" value="N-acetyldiaminopimelate deacetylase"/>
    <property type="match status" value="1"/>
</dbReference>
<feature type="domain" description="Peptidase M20 dimerisation" evidence="2">
    <location>
        <begin position="199"/>
        <end position="290"/>
    </location>
</feature>
<dbReference type="Pfam" id="PF01546">
    <property type="entry name" value="Peptidase_M20"/>
    <property type="match status" value="1"/>
</dbReference>
<dbReference type="Gene3D" id="3.30.70.360">
    <property type="match status" value="1"/>
</dbReference>
<comment type="caution">
    <text evidence="3">The sequence shown here is derived from an EMBL/GenBank/DDBJ whole genome shotgun (WGS) entry which is preliminary data.</text>
</comment>
<dbReference type="InterPro" id="IPR002933">
    <property type="entry name" value="Peptidase_M20"/>
</dbReference>
<dbReference type="SUPFAM" id="SSF55031">
    <property type="entry name" value="Bacterial exopeptidase dimerisation domain"/>
    <property type="match status" value="1"/>
</dbReference>
<dbReference type="SUPFAM" id="SSF53187">
    <property type="entry name" value="Zn-dependent exopeptidases"/>
    <property type="match status" value="1"/>
</dbReference>
<evidence type="ECO:0000259" key="2">
    <source>
        <dbReference type="Pfam" id="PF07687"/>
    </source>
</evidence>